<dbReference type="SMART" id="SM00154">
    <property type="entry name" value="ZnF_AN1"/>
    <property type="match status" value="1"/>
</dbReference>
<dbReference type="Proteomes" id="UP001279734">
    <property type="component" value="Unassembled WGS sequence"/>
</dbReference>
<dbReference type="PROSITE" id="PS51039">
    <property type="entry name" value="ZF_AN1"/>
    <property type="match status" value="1"/>
</dbReference>
<sequence>MCQKREKEEALEVKVPAETLTLCPENCKISSNSSTNNTNRSQICVGSSSDPTRMGGSSADAAGPRSENSSGKQAVAADGESRKHAAKKTVNQCWGCGKRVGLTGFRCRCGELFCWEHRYSDRHDCSYDYKAAGREAIARENPAVRAAKILKI</sequence>
<dbReference type="PANTHER" id="PTHR10634">
    <property type="entry name" value="AN1-TYPE ZINC FINGER PROTEIN"/>
    <property type="match status" value="1"/>
</dbReference>
<dbReference type="Pfam" id="PF01428">
    <property type="entry name" value="zf-AN1"/>
    <property type="match status" value="1"/>
</dbReference>
<evidence type="ECO:0000256" key="2">
    <source>
        <dbReference type="ARBA" id="ARBA00022723"/>
    </source>
</evidence>
<dbReference type="GO" id="GO:0004842">
    <property type="term" value="F:ubiquitin-protein transferase activity"/>
    <property type="evidence" value="ECO:0007669"/>
    <property type="project" value="TreeGrafter"/>
</dbReference>
<feature type="domain" description="AN1-type" evidence="7">
    <location>
        <begin position="87"/>
        <end position="133"/>
    </location>
</feature>
<dbReference type="SUPFAM" id="SSF118310">
    <property type="entry name" value="AN1-like Zinc finger"/>
    <property type="match status" value="1"/>
</dbReference>
<dbReference type="Gene3D" id="4.10.1110.10">
    <property type="entry name" value="AN1-like Zinc finger"/>
    <property type="match status" value="1"/>
</dbReference>
<proteinExistence type="predicted"/>
<keyword evidence="2" id="KW-0479">Metal-binding</keyword>
<name>A0AAD3SHP0_NEPGR</name>
<dbReference type="PANTHER" id="PTHR10634:SF22">
    <property type="entry name" value="ZINC FINGER A20 AND AN1 DOMAIN-CONTAINING STRESS-ASSOCIATED PROTEIN 5"/>
    <property type="match status" value="1"/>
</dbReference>
<organism evidence="8 9">
    <name type="scientific">Nepenthes gracilis</name>
    <name type="common">Slender pitcher plant</name>
    <dbReference type="NCBI Taxonomy" id="150966"/>
    <lineage>
        <taxon>Eukaryota</taxon>
        <taxon>Viridiplantae</taxon>
        <taxon>Streptophyta</taxon>
        <taxon>Embryophyta</taxon>
        <taxon>Tracheophyta</taxon>
        <taxon>Spermatophyta</taxon>
        <taxon>Magnoliopsida</taxon>
        <taxon>eudicotyledons</taxon>
        <taxon>Gunneridae</taxon>
        <taxon>Pentapetalae</taxon>
        <taxon>Caryophyllales</taxon>
        <taxon>Nepenthaceae</taxon>
        <taxon>Nepenthes</taxon>
    </lineage>
</organism>
<dbReference type="InterPro" id="IPR000058">
    <property type="entry name" value="Znf_AN1"/>
</dbReference>
<keyword evidence="9" id="KW-1185">Reference proteome</keyword>
<reference evidence="8" key="1">
    <citation type="submission" date="2023-05" db="EMBL/GenBank/DDBJ databases">
        <title>Nepenthes gracilis genome sequencing.</title>
        <authorList>
            <person name="Fukushima K."/>
        </authorList>
    </citation>
    <scope>NUCLEOTIDE SEQUENCE</scope>
    <source>
        <strain evidence="8">SING2019-196</strain>
    </source>
</reference>
<evidence type="ECO:0000256" key="3">
    <source>
        <dbReference type="ARBA" id="ARBA00022771"/>
    </source>
</evidence>
<evidence type="ECO:0000259" key="7">
    <source>
        <dbReference type="PROSITE" id="PS51039"/>
    </source>
</evidence>
<feature type="compositionally biased region" description="Polar residues" evidence="6">
    <location>
        <begin position="40"/>
        <end position="51"/>
    </location>
</feature>
<evidence type="ECO:0000256" key="6">
    <source>
        <dbReference type="SAM" id="MobiDB-lite"/>
    </source>
</evidence>
<comment type="caution">
    <text evidence="8">The sequence shown here is derived from an EMBL/GenBank/DDBJ whole genome shotgun (WGS) entry which is preliminary data.</text>
</comment>
<dbReference type="EMBL" id="BSYO01000011">
    <property type="protein sequence ID" value="GMH11493.1"/>
    <property type="molecule type" value="Genomic_DNA"/>
</dbReference>
<dbReference type="InterPro" id="IPR050652">
    <property type="entry name" value="AN1_A20_ZnFinger"/>
</dbReference>
<evidence type="ECO:0000256" key="4">
    <source>
        <dbReference type="ARBA" id="ARBA00022833"/>
    </source>
</evidence>
<evidence type="ECO:0000256" key="5">
    <source>
        <dbReference type="PROSITE-ProRule" id="PRU00449"/>
    </source>
</evidence>
<keyword evidence="3 5" id="KW-0863">Zinc-finger</keyword>
<comment type="function">
    <text evidence="1">May be involved in environmental stress response.</text>
</comment>
<dbReference type="GO" id="GO:0016567">
    <property type="term" value="P:protein ubiquitination"/>
    <property type="evidence" value="ECO:0007669"/>
    <property type="project" value="TreeGrafter"/>
</dbReference>
<gene>
    <name evidence="8" type="ORF">Nepgr_013334</name>
</gene>
<feature type="compositionally biased region" description="Low complexity" evidence="6">
    <location>
        <begin position="30"/>
        <end position="39"/>
    </location>
</feature>
<accession>A0AAD3SHP0</accession>
<protein>
    <recommendedName>
        <fullName evidence="7">AN1-type domain-containing protein</fullName>
    </recommendedName>
</protein>
<evidence type="ECO:0000313" key="8">
    <source>
        <dbReference type="EMBL" id="GMH11493.1"/>
    </source>
</evidence>
<dbReference type="GO" id="GO:0008270">
    <property type="term" value="F:zinc ion binding"/>
    <property type="evidence" value="ECO:0007669"/>
    <property type="project" value="UniProtKB-KW"/>
</dbReference>
<dbReference type="AlphaFoldDB" id="A0AAD3SHP0"/>
<dbReference type="FunFam" id="4.10.1110.10:FF:000001">
    <property type="entry name" value="Zinc finger AN1-type containing 6"/>
    <property type="match status" value="1"/>
</dbReference>
<evidence type="ECO:0000313" key="9">
    <source>
        <dbReference type="Proteomes" id="UP001279734"/>
    </source>
</evidence>
<dbReference type="InterPro" id="IPR035896">
    <property type="entry name" value="AN1-like_Znf"/>
</dbReference>
<keyword evidence="4" id="KW-0862">Zinc</keyword>
<evidence type="ECO:0000256" key="1">
    <source>
        <dbReference type="ARBA" id="ARBA00003732"/>
    </source>
</evidence>
<feature type="region of interest" description="Disordered" evidence="6">
    <location>
        <begin position="26"/>
        <end position="87"/>
    </location>
</feature>